<dbReference type="SUPFAM" id="SSF47384">
    <property type="entry name" value="Homodimeric domain of signal transducing histidine kinase"/>
    <property type="match status" value="1"/>
</dbReference>
<organism evidence="18 19">
    <name type="scientific">Candidatus Abyssobacteria bacterium SURF_17</name>
    <dbReference type="NCBI Taxonomy" id="2093361"/>
    <lineage>
        <taxon>Bacteria</taxon>
        <taxon>Pseudomonadati</taxon>
        <taxon>Candidatus Hydrogenedentota</taxon>
        <taxon>Candidatus Abyssobacteria</taxon>
    </lineage>
</organism>
<feature type="coiled-coil region" evidence="14">
    <location>
        <begin position="344"/>
        <end position="371"/>
    </location>
</feature>
<dbReference type="PANTHER" id="PTHR43065">
    <property type="entry name" value="SENSOR HISTIDINE KINASE"/>
    <property type="match status" value="1"/>
</dbReference>
<dbReference type="PANTHER" id="PTHR43065:SF10">
    <property type="entry name" value="PEROXIDE STRESS-ACTIVATED HISTIDINE KINASE MAK3"/>
    <property type="match status" value="1"/>
</dbReference>
<dbReference type="CDD" id="cd00082">
    <property type="entry name" value="HisKA"/>
    <property type="match status" value="1"/>
</dbReference>
<keyword evidence="12" id="KW-0902">Two-component regulatory system</keyword>
<dbReference type="Gene3D" id="1.10.287.130">
    <property type="match status" value="1"/>
</dbReference>
<protein>
    <recommendedName>
        <fullName evidence="3">histidine kinase</fullName>
        <ecNumber evidence="3">2.7.13.3</ecNumber>
    </recommendedName>
</protein>
<dbReference type="InterPro" id="IPR004358">
    <property type="entry name" value="Sig_transdc_His_kin-like_C"/>
</dbReference>
<accession>A0A419EWL3</accession>
<dbReference type="InterPro" id="IPR003661">
    <property type="entry name" value="HisK_dim/P_dom"/>
</dbReference>
<dbReference type="InterPro" id="IPR003660">
    <property type="entry name" value="HAMP_dom"/>
</dbReference>
<dbReference type="PROSITE" id="PS50109">
    <property type="entry name" value="HIS_KIN"/>
    <property type="match status" value="1"/>
</dbReference>
<keyword evidence="5" id="KW-0597">Phosphoprotein</keyword>
<dbReference type="PROSITE" id="PS50885">
    <property type="entry name" value="HAMP"/>
    <property type="match status" value="1"/>
</dbReference>
<keyword evidence="6" id="KW-0808">Transferase</keyword>
<dbReference type="Pfam" id="PF00512">
    <property type="entry name" value="HisKA"/>
    <property type="match status" value="1"/>
</dbReference>
<evidence type="ECO:0000256" key="13">
    <source>
        <dbReference type="ARBA" id="ARBA00023136"/>
    </source>
</evidence>
<evidence type="ECO:0000256" key="12">
    <source>
        <dbReference type="ARBA" id="ARBA00023012"/>
    </source>
</evidence>
<evidence type="ECO:0000256" key="8">
    <source>
        <dbReference type="ARBA" id="ARBA00022741"/>
    </source>
</evidence>
<dbReference type="GO" id="GO:0000155">
    <property type="term" value="F:phosphorelay sensor kinase activity"/>
    <property type="evidence" value="ECO:0007669"/>
    <property type="project" value="InterPro"/>
</dbReference>
<dbReference type="GO" id="GO:0005524">
    <property type="term" value="F:ATP binding"/>
    <property type="evidence" value="ECO:0007669"/>
    <property type="project" value="UniProtKB-KW"/>
</dbReference>
<feature type="domain" description="HAMP" evidence="17">
    <location>
        <begin position="299"/>
        <end position="352"/>
    </location>
</feature>
<evidence type="ECO:0000256" key="3">
    <source>
        <dbReference type="ARBA" id="ARBA00012438"/>
    </source>
</evidence>
<dbReference type="Gene3D" id="3.30.450.20">
    <property type="entry name" value="PAS domain"/>
    <property type="match status" value="1"/>
</dbReference>
<dbReference type="PRINTS" id="PR00344">
    <property type="entry name" value="BCTRLSENSOR"/>
</dbReference>
<evidence type="ECO:0000256" key="6">
    <source>
        <dbReference type="ARBA" id="ARBA00022679"/>
    </source>
</evidence>
<gene>
    <name evidence="18" type="ORF">C4532_11745</name>
</gene>
<dbReference type="EMBL" id="QZKI01000087">
    <property type="protein sequence ID" value="RJP69019.1"/>
    <property type="molecule type" value="Genomic_DNA"/>
</dbReference>
<evidence type="ECO:0000256" key="4">
    <source>
        <dbReference type="ARBA" id="ARBA00022475"/>
    </source>
</evidence>
<dbReference type="Pfam" id="PF02743">
    <property type="entry name" value="dCache_1"/>
    <property type="match status" value="1"/>
</dbReference>
<dbReference type="Gene3D" id="6.10.340.10">
    <property type="match status" value="1"/>
</dbReference>
<dbReference type="InterPro" id="IPR036890">
    <property type="entry name" value="HATPase_C_sf"/>
</dbReference>
<comment type="subcellular location">
    <subcellularLocation>
        <location evidence="2">Cell membrane</location>
        <topology evidence="2">Multi-pass membrane protein</topology>
    </subcellularLocation>
</comment>
<reference evidence="18 19" key="1">
    <citation type="journal article" date="2017" name="ISME J.">
        <title>Energy and carbon metabolisms in a deep terrestrial subsurface fluid microbial community.</title>
        <authorList>
            <person name="Momper L."/>
            <person name="Jungbluth S.P."/>
            <person name="Lee M.D."/>
            <person name="Amend J.P."/>
        </authorList>
    </citation>
    <scope>NUCLEOTIDE SEQUENCE [LARGE SCALE GENOMIC DNA]</scope>
    <source>
        <strain evidence="18">SURF_17</strain>
    </source>
</reference>
<dbReference type="Pfam" id="PF00672">
    <property type="entry name" value="HAMP"/>
    <property type="match status" value="1"/>
</dbReference>
<evidence type="ECO:0000256" key="10">
    <source>
        <dbReference type="ARBA" id="ARBA00022840"/>
    </source>
</evidence>
<evidence type="ECO:0000256" key="1">
    <source>
        <dbReference type="ARBA" id="ARBA00000085"/>
    </source>
</evidence>
<dbReference type="SUPFAM" id="SSF158472">
    <property type="entry name" value="HAMP domain-like"/>
    <property type="match status" value="1"/>
</dbReference>
<keyword evidence="9" id="KW-0418">Kinase</keyword>
<evidence type="ECO:0000256" key="7">
    <source>
        <dbReference type="ARBA" id="ARBA00022692"/>
    </source>
</evidence>
<dbReference type="GO" id="GO:0005886">
    <property type="term" value="C:plasma membrane"/>
    <property type="evidence" value="ECO:0007669"/>
    <property type="project" value="UniProtKB-SubCell"/>
</dbReference>
<keyword evidence="4" id="KW-1003">Cell membrane</keyword>
<dbReference type="InterPro" id="IPR005467">
    <property type="entry name" value="His_kinase_dom"/>
</dbReference>
<evidence type="ECO:0000256" key="15">
    <source>
        <dbReference type="SAM" id="Phobius"/>
    </source>
</evidence>
<feature type="transmembrane region" description="Helical" evidence="15">
    <location>
        <begin position="278"/>
        <end position="302"/>
    </location>
</feature>
<keyword evidence="11 15" id="KW-1133">Transmembrane helix</keyword>
<evidence type="ECO:0000256" key="9">
    <source>
        <dbReference type="ARBA" id="ARBA00022777"/>
    </source>
</evidence>
<evidence type="ECO:0000313" key="19">
    <source>
        <dbReference type="Proteomes" id="UP000285961"/>
    </source>
</evidence>
<keyword evidence="14" id="KW-0175">Coiled coil</keyword>
<evidence type="ECO:0000256" key="11">
    <source>
        <dbReference type="ARBA" id="ARBA00022989"/>
    </source>
</evidence>
<dbReference type="CDD" id="cd06225">
    <property type="entry name" value="HAMP"/>
    <property type="match status" value="1"/>
</dbReference>
<evidence type="ECO:0000256" key="5">
    <source>
        <dbReference type="ARBA" id="ARBA00022553"/>
    </source>
</evidence>
<dbReference type="CDD" id="cd12912">
    <property type="entry name" value="PDC2_MCP_like"/>
    <property type="match status" value="1"/>
</dbReference>
<evidence type="ECO:0000313" key="18">
    <source>
        <dbReference type="EMBL" id="RJP69019.1"/>
    </source>
</evidence>
<comment type="caution">
    <text evidence="18">The sequence shown here is derived from an EMBL/GenBank/DDBJ whole genome shotgun (WGS) entry which is preliminary data.</text>
</comment>
<dbReference type="InterPro" id="IPR033479">
    <property type="entry name" value="dCache_1"/>
</dbReference>
<dbReference type="EC" id="2.7.13.3" evidence="3"/>
<sequence length="606" mass="67436">MKSTFFNNLRIKLMLLFLLSALLPLSIVGAFSIRTAEGLITNMVSNQLENVAHDKAALLDRWISERKSDLNVVAGSSILRSMEPERIASYIHLVMDNYQVYRRFVVLSRVGVAVFDSSGKGTIDIQEEWYKHSIDGELYTSDIFLDPEARESVFHVSAPILDDRGQVKGVTCATVGTRAILSKILQVSLGETGECYLVDKEGTFLAHKDSKRILTDNIAQSESFKNIFGAESLKKIYTDYRNIEVLGASRKVAGEDWYLVVEQDRDEAFREADRLKRYVYLAIVFSLIGAVILAWLLSYYVANPIRKLSQAAENLARGEFEQALVTSNRTDEIGMLYSAFGSMAKQLQARQHSLEEKVDLTEAELKKTEMAAARSQQLAALGRLAAGVTHEIRTPIASLKLFLESVEAEIEISPEYEEDFQVAMGQIKRIEATINRFLDFAKPQEPIFSMINAKDIIEEALLVVRPKANQQEAVISVLVDNELPEIRGDRKQLGEVLVNLMVNSLEAMTHRGELTVSARQDSRQTANGPRKCVLISVSDTGPGIGENNREKIFDPFFTTKASGTGLGLSIVHTVVRGHGGEITFDSVAGQGTTFHLFLPILESRGY</sequence>
<dbReference type="SUPFAM" id="SSF55874">
    <property type="entry name" value="ATPase domain of HSP90 chaperone/DNA topoisomerase II/histidine kinase"/>
    <property type="match status" value="1"/>
</dbReference>
<keyword evidence="13 15" id="KW-0472">Membrane</keyword>
<dbReference type="Gene3D" id="3.30.565.10">
    <property type="entry name" value="Histidine kinase-like ATPase, C-terminal domain"/>
    <property type="match status" value="1"/>
</dbReference>
<evidence type="ECO:0000259" key="17">
    <source>
        <dbReference type="PROSITE" id="PS50885"/>
    </source>
</evidence>
<name>A0A419EWL3_9BACT</name>
<dbReference type="Proteomes" id="UP000285961">
    <property type="component" value="Unassembled WGS sequence"/>
</dbReference>
<dbReference type="SMART" id="SM00387">
    <property type="entry name" value="HATPase_c"/>
    <property type="match status" value="1"/>
</dbReference>
<keyword evidence="8" id="KW-0547">Nucleotide-binding</keyword>
<dbReference type="SMART" id="SM00304">
    <property type="entry name" value="HAMP"/>
    <property type="match status" value="1"/>
</dbReference>
<dbReference type="InterPro" id="IPR003594">
    <property type="entry name" value="HATPase_dom"/>
</dbReference>
<proteinExistence type="predicted"/>
<evidence type="ECO:0000256" key="2">
    <source>
        <dbReference type="ARBA" id="ARBA00004651"/>
    </source>
</evidence>
<keyword evidence="10" id="KW-0067">ATP-binding</keyword>
<dbReference type="SMART" id="SM00388">
    <property type="entry name" value="HisKA"/>
    <property type="match status" value="1"/>
</dbReference>
<evidence type="ECO:0000256" key="14">
    <source>
        <dbReference type="SAM" id="Coils"/>
    </source>
</evidence>
<dbReference type="AlphaFoldDB" id="A0A419EWL3"/>
<dbReference type="Pfam" id="PF02518">
    <property type="entry name" value="HATPase_c"/>
    <property type="match status" value="1"/>
</dbReference>
<evidence type="ECO:0000259" key="16">
    <source>
        <dbReference type="PROSITE" id="PS50109"/>
    </source>
</evidence>
<keyword evidence="7 15" id="KW-0812">Transmembrane</keyword>
<dbReference type="InterPro" id="IPR036097">
    <property type="entry name" value="HisK_dim/P_sf"/>
</dbReference>
<comment type="catalytic activity">
    <reaction evidence="1">
        <text>ATP + protein L-histidine = ADP + protein N-phospho-L-histidine.</text>
        <dbReference type="EC" id="2.7.13.3"/>
    </reaction>
</comment>
<feature type="domain" description="Histidine kinase" evidence="16">
    <location>
        <begin position="387"/>
        <end position="602"/>
    </location>
</feature>